<dbReference type="Pfam" id="PF08149">
    <property type="entry name" value="BING4CT"/>
    <property type="match status" value="1"/>
</dbReference>
<dbReference type="Proteomes" id="UP001362899">
    <property type="component" value="Unassembled WGS sequence"/>
</dbReference>
<protein>
    <recommendedName>
        <fullName evidence="7">U three protein 7</fullName>
    </recommendedName>
</protein>
<evidence type="ECO:0000259" key="9">
    <source>
        <dbReference type="SMART" id="SM01033"/>
    </source>
</evidence>
<dbReference type="GO" id="GO:0032040">
    <property type="term" value="C:small-subunit processome"/>
    <property type="evidence" value="ECO:0007669"/>
    <property type="project" value="TreeGrafter"/>
</dbReference>
<organism evidence="10 11">
    <name type="scientific">Starmerella bacillaris</name>
    <name type="common">Yeast</name>
    <name type="synonym">Candida zemplinina</name>
    <dbReference type="NCBI Taxonomy" id="1247836"/>
    <lineage>
        <taxon>Eukaryota</taxon>
        <taxon>Fungi</taxon>
        <taxon>Dikarya</taxon>
        <taxon>Ascomycota</taxon>
        <taxon>Saccharomycotina</taxon>
        <taxon>Dipodascomycetes</taxon>
        <taxon>Dipodascales</taxon>
        <taxon>Trichomonascaceae</taxon>
        <taxon>Starmerella</taxon>
    </lineage>
</organism>
<dbReference type="SMART" id="SM00320">
    <property type="entry name" value="WD40"/>
    <property type="match status" value="4"/>
</dbReference>
<evidence type="ECO:0000313" key="10">
    <source>
        <dbReference type="EMBL" id="GMM53120.1"/>
    </source>
</evidence>
<dbReference type="FunFam" id="2.130.10.10:FF:000378">
    <property type="entry name" value="U3 small nucleolar RNA-associated protein 7"/>
    <property type="match status" value="1"/>
</dbReference>
<feature type="repeat" description="WD" evidence="8">
    <location>
        <begin position="248"/>
        <end position="289"/>
    </location>
</feature>
<dbReference type="EMBL" id="BTGC01000008">
    <property type="protein sequence ID" value="GMM53120.1"/>
    <property type="molecule type" value="Genomic_DNA"/>
</dbReference>
<evidence type="ECO:0000256" key="7">
    <source>
        <dbReference type="ARBA" id="ARBA00076453"/>
    </source>
</evidence>
<comment type="function">
    <text evidence="1">Involved in nucleolar processing of pre-18S ribosomal RNA.</text>
</comment>
<dbReference type="InterPro" id="IPR012952">
    <property type="entry name" value="BING4_C_dom"/>
</dbReference>
<keyword evidence="5" id="KW-0677">Repeat</keyword>
<evidence type="ECO:0000256" key="3">
    <source>
        <dbReference type="ARBA" id="ARBA00022552"/>
    </source>
</evidence>
<dbReference type="InterPro" id="IPR036322">
    <property type="entry name" value="WD40_repeat_dom_sf"/>
</dbReference>
<dbReference type="InterPro" id="IPR001680">
    <property type="entry name" value="WD40_rpt"/>
</dbReference>
<sequence length="514" mass="57773">MEKYERRTGKLGKTKDKKLRSFLKRGDLKSKDAAEKAADAEILLTESNGYLEPENEMEQTYKVKQEDIVANVDLATANKKISLDLPNFGPYSIDYSLTGNYLLLGGRKGHVSSFNWKLGEMGCELQLQETVHDVKYLQNDYECFAVAQKKYVYLYDQFGAEIHQLKHHVGATHLEYLPYHYLLATAGTTGYIKYQDVSTGQLVAELRTKLGNTTALRQNPYNAVLNAGHSNGQVSLWAPNMSTPLVKLLSSRGPVRSISVDRSGNYMAVAGQDKSLKIWDIRRFAVLEEYYSPKPASSTSISASGLLSVGWGSHVQIWKDVLTRSGEKVSAPYMNHLLPGHQVETVRFCPFEDILGIGSTKGFDSMIVPGSGEANVDALEINPYSYATRTGRRETQVKMLLEKLQPDTITLNPNDIGKVDSRSHAERLSASQKQAEEEHQALLDKQKLNALPGTKPANSRLRKMLRKKTKNVVDQRKMRIEHAWEREKQARENIKRKAEGLEVKTTGAAMRRFM</sequence>
<dbReference type="InterPro" id="IPR015943">
    <property type="entry name" value="WD40/YVTN_repeat-like_dom_sf"/>
</dbReference>
<evidence type="ECO:0000256" key="8">
    <source>
        <dbReference type="PROSITE-ProRule" id="PRU00221"/>
    </source>
</evidence>
<proteinExistence type="predicted"/>
<dbReference type="Gene3D" id="2.130.10.10">
    <property type="entry name" value="YVTN repeat-like/Quinoprotein amine dehydrogenase"/>
    <property type="match status" value="1"/>
</dbReference>
<evidence type="ECO:0000256" key="2">
    <source>
        <dbReference type="ARBA" id="ARBA00004604"/>
    </source>
</evidence>
<gene>
    <name evidence="10" type="ORF">DASB73_040830</name>
</gene>
<evidence type="ECO:0000313" key="11">
    <source>
        <dbReference type="Proteomes" id="UP001362899"/>
    </source>
</evidence>
<dbReference type="PANTHER" id="PTHR14085">
    <property type="entry name" value="WD-REPEAT PROTEIN BING4"/>
    <property type="match status" value="1"/>
</dbReference>
<evidence type="ECO:0000256" key="4">
    <source>
        <dbReference type="ARBA" id="ARBA00022574"/>
    </source>
</evidence>
<accession>A0AAV5RNX6</accession>
<evidence type="ECO:0000256" key="5">
    <source>
        <dbReference type="ARBA" id="ARBA00022737"/>
    </source>
</evidence>
<keyword evidence="3" id="KW-0698">rRNA processing</keyword>
<dbReference type="PROSITE" id="PS50294">
    <property type="entry name" value="WD_REPEATS_REGION"/>
    <property type="match status" value="1"/>
</dbReference>
<comment type="subcellular location">
    <subcellularLocation>
        <location evidence="2">Nucleus</location>
        <location evidence="2">Nucleolus</location>
    </subcellularLocation>
</comment>
<comment type="caution">
    <text evidence="10">The sequence shown here is derived from an EMBL/GenBank/DDBJ whole genome shotgun (WGS) entry which is preliminary data.</text>
</comment>
<feature type="domain" description="BING4 C-terminal" evidence="9">
    <location>
        <begin position="332"/>
        <end position="413"/>
    </location>
</feature>
<dbReference type="AlphaFoldDB" id="A0AAV5RNX6"/>
<dbReference type="GO" id="GO:0030686">
    <property type="term" value="C:90S preribosome"/>
    <property type="evidence" value="ECO:0007669"/>
    <property type="project" value="TreeGrafter"/>
</dbReference>
<dbReference type="Pfam" id="PF00400">
    <property type="entry name" value="WD40"/>
    <property type="match status" value="1"/>
</dbReference>
<keyword evidence="6" id="KW-0539">Nucleus</keyword>
<dbReference type="SUPFAM" id="SSF50978">
    <property type="entry name" value="WD40 repeat-like"/>
    <property type="match status" value="1"/>
</dbReference>
<dbReference type="SMART" id="SM01033">
    <property type="entry name" value="BING4CT"/>
    <property type="match status" value="1"/>
</dbReference>
<name>A0AAV5RNX6_STABA</name>
<dbReference type="PANTHER" id="PTHR14085:SF3">
    <property type="entry name" value="WD REPEAT-CONTAINING PROTEIN 46"/>
    <property type="match status" value="1"/>
</dbReference>
<evidence type="ECO:0000256" key="6">
    <source>
        <dbReference type="ARBA" id="ARBA00023242"/>
    </source>
</evidence>
<keyword evidence="4 8" id="KW-0853">WD repeat</keyword>
<dbReference type="GO" id="GO:0000462">
    <property type="term" value="P:maturation of SSU-rRNA from tricistronic rRNA transcript (SSU-rRNA, 5.8S rRNA, LSU-rRNA)"/>
    <property type="evidence" value="ECO:0007669"/>
    <property type="project" value="TreeGrafter"/>
</dbReference>
<dbReference type="PROSITE" id="PS50082">
    <property type="entry name" value="WD_REPEATS_2"/>
    <property type="match status" value="1"/>
</dbReference>
<keyword evidence="11" id="KW-1185">Reference proteome</keyword>
<dbReference type="InterPro" id="IPR040315">
    <property type="entry name" value="WDR46/Utp7"/>
</dbReference>
<evidence type="ECO:0000256" key="1">
    <source>
        <dbReference type="ARBA" id="ARBA00004099"/>
    </source>
</evidence>
<reference evidence="10 11" key="1">
    <citation type="journal article" date="2023" name="Elife">
        <title>Identification of key yeast species and microbe-microbe interactions impacting larval growth of Drosophila in the wild.</title>
        <authorList>
            <person name="Mure A."/>
            <person name="Sugiura Y."/>
            <person name="Maeda R."/>
            <person name="Honda K."/>
            <person name="Sakurai N."/>
            <person name="Takahashi Y."/>
            <person name="Watada M."/>
            <person name="Katoh T."/>
            <person name="Gotoh A."/>
            <person name="Gotoh Y."/>
            <person name="Taniguchi I."/>
            <person name="Nakamura K."/>
            <person name="Hayashi T."/>
            <person name="Katayama T."/>
            <person name="Uemura T."/>
            <person name="Hattori Y."/>
        </authorList>
    </citation>
    <scope>NUCLEOTIDE SEQUENCE [LARGE SCALE GENOMIC DNA]</scope>
    <source>
        <strain evidence="10 11">SB-73</strain>
    </source>
</reference>